<comment type="caution">
    <text evidence="1">The sequence shown here is derived from an EMBL/GenBank/DDBJ whole genome shotgun (WGS) entry which is preliminary data.</text>
</comment>
<dbReference type="Proteomes" id="UP000633509">
    <property type="component" value="Unassembled WGS sequence"/>
</dbReference>
<organism evidence="1 2">
    <name type="scientific">Nonomuraea angiospora</name>
    <dbReference type="NCBI Taxonomy" id="46172"/>
    <lineage>
        <taxon>Bacteria</taxon>
        <taxon>Bacillati</taxon>
        <taxon>Actinomycetota</taxon>
        <taxon>Actinomycetes</taxon>
        <taxon>Streptosporangiales</taxon>
        <taxon>Streptosporangiaceae</taxon>
        <taxon>Nonomuraea</taxon>
    </lineage>
</organism>
<reference evidence="1 2" key="1">
    <citation type="submission" date="2020-10" db="EMBL/GenBank/DDBJ databases">
        <title>Sequencing the genomes of 1000 actinobacteria strains.</title>
        <authorList>
            <person name="Klenk H.-P."/>
        </authorList>
    </citation>
    <scope>NUCLEOTIDE SEQUENCE [LARGE SCALE GENOMIC DNA]</scope>
    <source>
        <strain evidence="1 2">DSM 43173</strain>
    </source>
</reference>
<evidence type="ECO:0000313" key="1">
    <source>
        <dbReference type="EMBL" id="MBE1583780.1"/>
    </source>
</evidence>
<sequence>MKTAIDKLTWLRAIDAHQMDVSALPNERHRFLAQVARRSTNQGLERRKERKFPILLAFVAQAVGDQLDEVVSLFDQAVGARESRAKSKTDEALVERARSTRTSPVASRTWTSANWAPKQYISYWARYGLPGISAVTSTPSAGIEPPSRSRSLPAAAWTVVPQQLMPVEPARRSPTPPSSVCTMRRATRCRGPSWSGGRAASWTRTM</sequence>
<gene>
    <name evidence="1" type="ORF">H4W80_002038</name>
</gene>
<proteinExistence type="predicted"/>
<evidence type="ECO:0008006" key="3">
    <source>
        <dbReference type="Google" id="ProtNLM"/>
    </source>
</evidence>
<dbReference type="EMBL" id="JADBEK010000001">
    <property type="protein sequence ID" value="MBE1583780.1"/>
    <property type="molecule type" value="Genomic_DNA"/>
</dbReference>
<protein>
    <recommendedName>
        <fullName evidence="3">Transposase</fullName>
    </recommendedName>
</protein>
<accession>A0ABR9LU07</accession>
<evidence type="ECO:0000313" key="2">
    <source>
        <dbReference type="Proteomes" id="UP000633509"/>
    </source>
</evidence>
<keyword evidence="2" id="KW-1185">Reference proteome</keyword>
<name>A0ABR9LU07_9ACTN</name>
<dbReference type="RefSeq" id="WP_318786785.1">
    <property type="nucleotide sequence ID" value="NZ_JADBEK010000001.1"/>
</dbReference>